<dbReference type="Proteomes" id="UP000034680">
    <property type="component" value="Unassembled WGS sequence"/>
</dbReference>
<evidence type="ECO:0000313" key="2">
    <source>
        <dbReference type="EMBL" id="KKY39029.1"/>
    </source>
</evidence>
<protein>
    <submittedName>
        <fullName evidence="2">Uncharacterized protein</fullName>
    </submittedName>
</protein>
<reference evidence="2 3" key="1">
    <citation type="submission" date="2015-05" db="EMBL/GenBank/DDBJ databases">
        <title>Distinctive expansion of gene families associated with plant cell wall degradation and secondary metabolism in the genomes of grapevine trunk pathogens.</title>
        <authorList>
            <person name="Lawrence D.P."/>
            <person name="Travadon R."/>
            <person name="Rolshausen P.E."/>
            <person name="Baumgartner K."/>
        </authorList>
    </citation>
    <scope>NUCLEOTIDE SEQUENCE [LARGE SCALE GENOMIC DNA]</scope>
    <source>
        <strain evidence="2">DA912</strain>
    </source>
</reference>
<name>A0A0G2FYT6_9PEZI</name>
<reference evidence="2 3" key="2">
    <citation type="submission" date="2015-05" db="EMBL/GenBank/DDBJ databases">
        <authorList>
            <person name="Morales-Cruz A."/>
            <person name="Amrine K.C."/>
            <person name="Cantu D."/>
        </authorList>
    </citation>
    <scope>NUCLEOTIDE SEQUENCE [LARGE SCALE GENOMIC DNA]</scope>
    <source>
        <strain evidence="2">DA912</strain>
    </source>
</reference>
<comment type="caution">
    <text evidence="2">The sequence shown here is derived from an EMBL/GenBank/DDBJ whole genome shotgun (WGS) entry which is preliminary data.</text>
</comment>
<evidence type="ECO:0000256" key="1">
    <source>
        <dbReference type="SAM" id="MobiDB-lite"/>
    </source>
</evidence>
<gene>
    <name evidence="2" type="ORF">UCDDA912_g00936</name>
</gene>
<organism evidence="2 3">
    <name type="scientific">Diaporthe ampelina</name>
    <dbReference type="NCBI Taxonomy" id="1214573"/>
    <lineage>
        <taxon>Eukaryota</taxon>
        <taxon>Fungi</taxon>
        <taxon>Dikarya</taxon>
        <taxon>Ascomycota</taxon>
        <taxon>Pezizomycotina</taxon>
        <taxon>Sordariomycetes</taxon>
        <taxon>Sordariomycetidae</taxon>
        <taxon>Diaporthales</taxon>
        <taxon>Diaporthaceae</taxon>
        <taxon>Diaporthe</taxon>
    </lineage>
</organism>
<dbReference type="STRING" id="1214573.A0A0G2FYT6"/>
<dbReference type="EMBL" id="LCUC01000040">
    <property type="protein sequence ID" value="KKY39029.1"/>
    <property type="molecule type" value="Genomic_DNA"/>
</dbReference>
<evidence type="ECO:0000313" key="3">
    <source>
        <dbReference type="Proteomes" id="UP000034680"/>
    </source>
</evidence>
<proteinExistence type="predicted"/>
<sequence length="152" mass="17559">MTSEEPAGVAYNAVPTQDQRWTYGYRLIQNTPEGQEHRDNFTPALCETIAKCLMHRQEHRPDLVQLQADITNALGNAPPRLPARVRRFFGNDPPLPVPWYSAYTDVDLQHMDPFDPYPDVHDEDLVDPPAPSPPRKRRRTRQVPLMDRAYQD</sequence>
<dbReference type="OrthoDB" id="310217at2759"/>
<accession>A0A0G2FYT6</accession>
<dbReference type="AlphaFoldDB" id="A0A0G2FYT6"/>
<feature type="region of interest" description="Disordered" evidence="1">
    <location>
        <begin position="113"/>
        <end position="152"/>
    </location>
</feature>
<keyword evidence="3" id="KW-1185">Reference proteome</keyword>